<dbReference type="Gene3D" id="2.60.40.4270">
    <property type="entry name" value="Listeria-Bacteroides repeat domain"/>
    <property type="match status" value="2"/>
</dbReference>
<dbReference type="InterPro" id="IPR019931">
    <property type="entry name" value="LPXTG_anchor"/>
</dbReference>
<evidence type="ECO:0000256" key="7">
    <source>
        <dbReference type="SAM" id="Phobius"/>
    </source>
</evidence>
<dbReference type="Pfam" id="PF18998">
    <property type="entry name" value="Flg_new_2"/>
    <property type="match status" value="2"/>
</dbReference>
<feature type="chain" id="PRO_5017186250" description="Gram-positive cocci surface proteins LPxTG domain-containing protein" evidence="8">
    <location>
        <begin position="26"/>
        <end position="1908"/>
    </location>
</feature>
<dbReference type="RefSeq" id="WP_119297899.1">
    <property type="nucleotide sequence ID" value="NZ_BHGK01000001.1"/>
</dbReference>
<evidence type="ECO:0000259" key="9">
    <source>
        <dbReference type="PROSITE" id="PS50847"/>
    </source>
</evidence>
<evidence type="ECO:0000256" key="2">
    <source>
        <dbReference type="ARBA" id="ARBA00022512"/>
    </source>
</evidence>
<dbReference type="GO" id="GO:0030313">
    <property type="term" value="C:cell envelope"/>
    <property type="evidence" value="ECO:0007669"/>
    <property type="project" value="UniProtKB-SubCell"/>
</dbReference>
<reference evidence="11" key="1">
    <citation type="submission" date="2018-09" db="EMBL/GenBank/DDBJ databases">
        <title>Draft Genome Sequence of Mediterraneibacter sp. KCTC 15684.</title>
        <authorList>
            <person name="Kim J.S."/>
            <person name="Han K.I."/>
            <person name="Suh M.K."/>
            <person name="Lee K.C."/>
            <person name="Eom M.K."/>
            <person name="Lee J.H."/>
            <person name="Park S.H."/>
            <person name="Kang S.W."/>
            <person name="Park J.E."/>
            <person name="Oh B.S."/>
            <person name="Yu S.Y."/>
            <person name="Choi S.H."/>
            <person name="Lee D.H."/>
            <person name="Yoon H."/>
            <person name="Kim B."/>
            <person name="Yang S.J."/>
            <person name="Lee J.S."/>
        </authorList>
    </citation>
    <scope>NUCLEOTIDE SEQUENCE [LARGE SCALE GENOMIC DNA]</scope>
    <source>
        <strain evidence="11">KCTC 15684</strain>
    </source>
</reference>
<feature type="transmembrane region" description="Helical" evidence="7">
    <location>
        <begin position="1879"/>
        <end position="1899"/>
    </location>
</feature>
<sequence length="1908" mass="205503">MKKRILSVLLLCCMVLGLLPTTVSAADGPMDTVPKYDVSIDVYNRTSDITIKDSRSYYIYSSVPDKERDTWTWNWKIFIKGDKAAPHIFIDGVNIERSPSSKGPAIELNKKASAYLYFIGKNSSLQGADGRAAIQKNRSEGQLYVLARTGTTVTCKGGNKAAGIGGSYATRNIAESLFNLDMYGHGVNMHFGSRSNPDYWGGTIAAIGGRNGAGIGAGRGGAGEKLYFYSGTIQATGGRFASGIGGSYEGRGSEIYIYGGTVSAQGGEGGAGIGGGCWKTEQDMNGINAAHDIYISGGTVTTKGGYNGAGIGGGQYVPARNITVTGGVVTATGHYGAAIGGGRWCRGMDITLTDATLNLSTNYRSNGSDAAAVGYGDIVYKPEQLVADPSIATNDRIKVGSKNGKIVMLTANGHALRTDGKPSYFMHLTDFLIPDSDGMIDLSLLTLPYTQNYGWAITDLDVKMMETSCEGNHTYGWKNRNGCHVWGCTRCPARNPLERGPVPDGEHIPGEWENQEKKCTVCGVVLAKDTTPPVTEGIANGMEYTADDTDDGQPGTISFTVSDPVRDKEVSSGIKSVTINGEEQTVQTGQAYQLTAPEGGNNDEGLVYEVVVTDNAGNSTTTKITLYRRHRVLILSDRNDPSSTILHLGVPHGSELELPFDHLPKEAYFVDWDNEDIKISRGENNDYNFGIINSNRKFLLVIPKTELPTLTVRVGNKSFWDYRADAPDEFCYVDPVDKYGEGYAVSLGISSDETSYYFETATRYTLNELKELDDKGSIKWYKYNSESWSLTLIGPSFEDYHGEWYVYAKATNEVGTKYVSSPKLILDCSDPAATVHPSGKELKGKANSSTAAVEGTTYWGNLQFKVHDETPVTVQDGQTVLKPDENGIYTIPADMDDNVYHNIYIRDSCGNTIFYLKNKVRWNTLAHVDTLDEQKLPHGAVLSESLPATVTVRTAASGNQSVSVPVKWDEAADYVPAAKQEQHFTVNGTLDLSGMDIVVPPEQEALQTVTVEVTVAGAPQYRVTAASSENGTVTVVNATETAEDGTPLFCKDDLVMLSIAPNEGYMLSTLSINGTPASFAVEDDTYTFAQPEENVTITATFEKSNEHTITFEANGGSEPEDLPEEVTTAMPAKKVLRGSEYSLPECEFIAPEGKQFKAWEIDGTEYPVNAPVTVTADITVKALWEDAPPAPDEYTVRFNANGGGGTMADVTGVSGSYTLPACGFTEPEGKQFKGWSTGADGSVISGTTYEVNSDTTFYAIWESKEYSVIVTDGKATIGAGSEISKAAQGTTITLTANAAPDGKVFDKWVVESGNTTLEDANSETTTFIMPDSEVSVKATYTIPHTHTYDQEIQKPETLKSAADCTNDAVYFKSCSCGEISTTETFTAAGTQLGHAWASDWSKDTDNHWKECSRCHEKKDEAAHDYGSDNICDTCGYDKTVPHTHNLTLVPAKAPTCTEKGNTAYYTCDGCDKWFEDATGASEITDKTSVILAATGHSASDWKSDNTDHWKECTVVGCGVIIEGSKAAHTAGEWIIDTPATATTSGSKHKECTVCGYTMATETIPATGGGEHTHSYGSEWKNDADNHWHECSCGDKKDTAAHTAGEWIIDTQATATTDGSKHKECTVCGYTMATETIPATGGGEHTHSYGSEWKNDADNHWHECSCGDKKDTAAHTAGEWIIDTPATATTDGSKHKECTVCGYTMATETIPATGGGEHTHSYGSEWKNDADNHWHECSCGDKKDTAAHTAGEWIIDTPATATTSGTKHKKCTVCGYTMTIETIPATGGEHTHSYGSEWKNDATNHWHECSCGDKADKAAHDFKWVVDKEATATQKGSKHEECRVCGYKKAAVEIPATGTPTEPGKPTDSDSPQTGDNSNMILWIALLFVCGGVVIGITVYSKKKKENAE</sequence>
<protein>
    <recommendedName>
        <fullName evidence="9">Gram-positive cocci surface proteins LPxTG domain-containing protein</fullName>
    </recommendedName>
</protein>
<evidence type="ECO:0000256" key="5">
    <source>
        <dbReference type="ARBA" id="ARBA00023088"/>
    </source>
</evidence>
<dbReference type="Pfam" id="PF18889">
    <property type="entry name" value="Beta_helix_3"/>
    <property type="match status" value="4"/>
</dbReference>
<evidence type="ECO:0000313" key="10">
    <source>
        <dbReference type="EMBL" id="GCA66896.1"/>
    </source>
</evidence>
<name>A0A391P446_9FIRM</name>
<gene>
    <name evidence="10" type="ORF">KGMB01110_13320</name>
</gene>
<keyword evidence="4 8" id="KW-0732">Signal</keyword>
<evidence type="ECO:0000256" key="1">
    <source>
        <dbReference type="ARBA" id="ARBA00004196"/>
    </source>
</evidence>
<feature type="domain" description="Gram-positive cocci surface proteins LPxTG" evidence="9">
    <location>
        <begin position="1870"/>
        <end position="1908"/>
    </location>
</feature>
<dbReference type="InterPro" id="IPR042229">
    <property type="entry name" value="Listeria/Bacterioides_rpt_sf"/>
</dbReference>
<dbReference type="InterPro" id="IPR044060">
    <property type="entry name" value="Bacterial_rp_domain"/>
</dbReference>
<dbReference type="Pfam" id="PF09479">
    <property type="entry name" value="Flg_new"/>
    <property type="match status" value="2"/>
</dbReference>
<feature type="signal peptide" evidence="8">
    <location>
        <begin position="1"/>
        <end position="25"/>
    </location>
</feature>
<evidence type="ECO:0000256" key="4">
    <source>
        <dbReference type="ARBA" id="ARBA00022729"/>
    </source>
</evidence>
<evidence type="ECO:0000256" key="6">
    <source>
        <dbReference type="SAM" id="MobiDB-lite"/>
    </source>
</evidence>
<dbReference type="InterPro" id="IPR013378">
    <property type="entry name" value="InlB-like_B-rpt"/>
</dbReference>
<keyword evidence="7" id="KW-1133">Transmembrane helix</keyword>
<keyword evidence="5" id="KW-0572">Peptidoglycan-anchor</keyword>
<comment type="subcellular location">
    <subcellularLocation>
        <location evidence="1">Cell envelope</location>
    </subcellularLocation>
</comment>
<keyword evidence="11" id="KW-1185">Reference proteome</keyword>
<accession>A0A391P446</accession>
<dbReference type="Proteomes" id="UP000265643">
    <property type="component" value="Unassembled WGS sequence"/>
</dbReference>
<evidence type="ECO:0000256" key="3">
    <source>
        <dbReference type="ARBA" id="ARBA00022525"/>
    </source>
</evidence>
<evidence type="ECO:0000256" key="8">
    <source>
        <dbReference type="SAM" id="SignalP"/>
    </source>
</evidence>
<feature type="region of interest" description="Disordered" evidence="6">
    <location>
        <begin position="1854"/>
        <end position="1874"/>
    </location>
</feature>
<comment type="caution">
    <text evidence="10">The sequence shown here is derived from an EMBL/GenBank/DDBJ whole genome shotgun (WGS) entry which is preliminary data.</text>
</comment>
<keyword evidence="7" id="KW-0812">Transmembrane</keyword>
<organism evidence="10 11">
    <name type="scientific">Mediterraneibacter butyricigenes</name>
    <dbReference type="NCBI Taxonomy" id="2316025"/>
    <lineage>
        <taxon>Bacteria</taxon>
        <taxon>Bacillati</taxon>
        <taxon>Bacillota</taxon>
        <taxon>Clostridia</taxon>
        <taxon>Lachnospirales</taxon>
        <taxon>Lachnospiraceae</taxon>
        <taxon>Mediterraneibacter</taxon>
    </lineage>
</organism>
<evidence type="ECO:0000313" key="11">
    <source>
        <dbReference type="Proteomes" id="UP000265643"/>
    </source>
</evidence>
<keyword evidence="2" id="KW-0134">Cell wall</keyword>
<keyword evidence="3" id="KW-0964">Secreted</keyword>
<dbReference type="EMBL" id="BHGK01000001">
    <property type="protein sequence ID" value="GCA66896.1"/>
    <property type="molecule type" value="Genomic_DNA"/>
</dbReference>
<keyword evidence="7" id="KW-0472">Membrane</keyword>
<dbReference type="PROSITE" id="PS50847">
    <property type="entry name" value="GRAM_POS_ANCHORING"/>
    <property type="match status" value="1"/>
</dbReference>
<proteinExistence type="predicted"/>